<dbReference type="PANTHER" id="PTHR45626">
    <property type="entry name" value="TRANSCRIPTION TERMINATION FACTOR 2-RELATED"/>
    <property type="match status" value="1"/>
</dbReference>
<organism evidence="7 8">
    <name type="scientific">Ophiocordyceps unilateralis</name>
    <name type="common">Zombie-ant fungus</name>
    <name type="synonym">Torrubia unilateralis</name>
    <dbReference type="NCBI Taxonomy" id="268505"/>
    <lineage>
        <taxon>Eukaryota</taxon>
        <taxon>Fungi</taxon>
        <taxon>Dikarya</taxon>
        <taxon>Ascomycota</taxon>
        <taxon>Pezizomycotina</taxon>
        <taxon>Sordariomycetes</taxon>
        <taxon>Hypocreomycetidae</taxon>
        <taxon>Hypocreales</taxon>
        <taxon>Ophiocordycipitaceae</taxon>
        <taxon>Ophiocordyceps</taxon>
    </lineage>
</organism>
<dbReference type="InterPro" id="IPR027417">
    <property type="entry name" value="P-loop_NTPase"/>
</dbReference>
<evidence type="ECO:0000313" key="7">
    <source>
        <dbReference type="EMBL" id="PFH60426.1"/>
    </source>
</evidence>
<keyword evidence="3" id="KW-0347">Helicase</keyword>
<protein>
    <recommendedName>
        <fullName evidence="6">Helicase C-terminal domain-containing protein</fullName>
    </recommendedName>
</protein>
<dbReference type="InterPro" id="IPR050628">
    <property type="entry name" value="SNF2_RAD54_helicase_TF"/>
</dbReference>
<dbReference type="EMBL" id="LAZP02000129">
    <property type="protein sequence ID" value="PFH60426.1"/>
    <property type="molecule type" value="Genomic_DNA"/>
</dbReference>
<keyword evidence="4" id="KW-0067">ATP-binding</keyword>
<dbReference type="GO" id="GO:0016787">
    <property type="term" value="F:hydrolase activity"/>
    <property type="evidence" value="ECO:0007669"/>
    <property type="project" value="UniProtKB-KW"/>
</dbReference>
<accession>A0A2A9PHY4</accession>
<reference evidence="7 8" key="2">
    <citation type="journal article" date="2017" name="Sci. Rep.">
        <title>Ant-infecting Ophiocordyceps genomes reveal a high diversity of potential behavioral manipulation genes and a possible major role for enterotoxins.</title>
        <authorList>
            <person name="de Bekker C."/>
            <person name="Ohm R.A."/>
            <person name="Evans H.C."/>
            <person name="Brachmann A."/>
            <person name="Hughes D.P."/>
        </authorList>
    </citation>
    <scope>NUCLEOTIDE SEQUENCE [LARGE SCALE GENOMIC DNA]</scope>
    <source>
        <strain evidence="7 8">SC16a</strain>
    </source>
</reference>
<dbReference type="SUPFAM" id="SSF52540">
    <property type="entry name" value="P-loop containing nucleoside triphosphate hydrolases"/>
    <property type="match status" value="1"/>
</dbReference>
<dbReference type="InterPro" id="IPR001650">
    <property type="entry name" value="Helicase_C-like"/>
</dbReference>
<dbReference type="Gene3D" id="3.40.50.300">
    <property type="entry name" value="P-loop containing nucleotide triphosphate hydrolases"/>
    <property type="match status" value="1"/>
</dbReference>
<dbReference type="Pfam" id="PF00271">
    <property type="entry name" value="Helicase_C"/>
    <property type="match status" value="1"/>
</dbReference>
<reference evidence="7 8" key="1">
    <citation type="journal article" date="2015" name="BMC Genomics">
        <title>Gene expression during zombie ant biting behavior reflects the complexity underlying fungal parasitic behavioral manipulation.</title>
        <authorList>
            <person name="de Bekker C."/>
            <person name="Ohm R.A."/>
            <person name="Loreto R.G."/>
            <person name="Sebastian A."/>
            <person name="Albert I."/>
            <person name="Merrow M."/>
            <person name="Brachmann A."/>
            <person name="Hughes D.P."/>
        </authorList>
    </citation>
    <scope>NUCLEOTIDE SEQUENCE [LARGE SCALE GENOMIC DNA]</scope>
    <source>
        <strain evidence="7 8">SC16a</strain>
    </source>
</reference>
<feature type="compositionally biased region" description="Basic residues" evidence="5">
    <location>
        <begin position="259"/>
        <end position="278"/>
    </location>
</feature>
<keyword evidence="2" id="KW-0378">Hydrolase</keyword>
<evidence type="ECO:0000259" key="6">
    <source>
        <dbReference type="PROSITE" id="PS51194"/>
    </source>
</evidence>
<gene>
    <name evidence="7" type="ORF">XA68_10940</name>
</gene>
<dbReference type="GO" id="GO:0006281">
    <property type="term" value="P:DNA repair"/>
    <property type="evidence" value="ECO:0007669"/>
    <property type="project" value="TreeGrafter"/>
</dbReference>
<feature type="region of interest" description="Disordered" evidence="5">
    <location>
        <begin position="232"/>
        <end position="278"/>
    </location>
</feature>
<evidence type="ECO:0000256" key="2">
    <source>
        <dbReference type="ARBA" id="ARBA00022801"/>
    </source>
</evidence>
<evidence type="ECO:0000256" key="5">
    <source>
        <dbReference type="SAM" id="MobiDB-lite"/>
    </source>
</evidence>
<evidence type="ECO:0000313" key="8">
    <source>
        <dbReference type="Proteomes" id="UP000037136"/>
    </source>
</evidence>
<keyword evidence="8" id="KW-1185">Reference proteome</keyword>
<sequence length="278" mass="30727">MSGTAMKCCKEDCGKFVEGSAEAKTLTSICYKATKDKLFREPGSDSNDVAIPREVDNNGCLVASAREPGFPLLPSTKLTVAMAVILTWLEECPDDKIIVFSDFVNTIKVLGCMLQMLNIGFVYHTGGMRQSQKDKAIKDFAEDEAKKIFVSSMRTGGQALNLTSANRVIIIDQWWNTTREKQANCRVLRIGQKKTTYLVRILAADAEIESKISLLQTRKDIEIDHALQDDGHVPAALNDSDYEDLFNPAKPDTGSKGSPAKKTRQRKEKKGARAAPKH</sequence>
<dbReference type="CDD" id="cd18793">
    <property type="entry name" value="SF2_C_SNF"/>
    <property type="match status" value="1"/>
</dbReference>
<dbReference type="PANTHER" id="PTHR45626:SF17">
    <property type="entry name" value="HELICASE-LIKE TRANSCRIPTION FACTOR"/>
    <property type="match status" value="1"/>
</dbReference>
<comment type="caution">
    <text evidence="7">The sequence shown here is derived from an EMBL/GenBank/DDBJ whole genome shotgun (WGS) entry which is preliminary data.</text>
</comment>
<dbReference type="OrthoDB" id="448448at2759"/>
<keyword evidence="1" id="KW-0547">Nucleotide-binding</keyword>
<dbReference type="GO" id="GO:0005524">
    <property type="term" value="F:ATP binding"/>
    <property type="evidence" value="ECO:0007669"/>
    <property type="project" value="UniProtKB-KW"/>
</dbReference>
<evidence type="ECO:0000256" key="1">
    <source>
        <dbReference type="ARBA" id="ARBA00022741"/>
    </source>
</evidence>
<evidence type="ECO:0000256" key="4">
    <source>
        <dbReference type="ARBA" id="ARBA00022840"/>
    </source>
</evidence>
<dbReference type="GO" id="GO:0005634">
    <property type="term" value="C:nucleus"/>
    <property type="evidence" value="ECO:0007669"/>
    <property type="project" value="TreeGrafter"/>
</dbReference>
<dbReference type="GO" id="GO:0008094">
    <property type="term" value="F:ATP-dependent activity, acting on DNA"/>
    <property type="evidence" value="ECO:0007669"/>
    <property type="project" value="TreeGrafter"/>
</dbReference>
<name>A0A2A9PHY4_OPHUN</name>
<dbReference type="STRING" id="268505.A0A2A9PHY4"/>
<feature type="domain" description="Helicase C-terminal" evidence="6">
    <location>
        <begin position="84"/>
        <end position="231"/>
    </location>
</feature>
<dbReference type="InterPro" id="IPR049730">
    <property type="entry name" value="SNF2/RAD54-like_C"/>
</dbReference>
<dbReference type="AlphaFoldDB" id="A0A2A9PHY4"/>
<proteinExistence type="predicted"/>
<evidence type="ECO:0000256" key="3">
    <source>
        <dbReference type="ARBA" id="ARBA00022806"/>
    </source>
</evidence>
<dbReference type="SMART" id="SM00490">
    <property type="entry name" value="HELICc"/>
    <property type="match status" value="1"/>
</dbReference>
<dbReference type="GO" id="GO:0004386">
    <property type="term" value="F:helicase activity"/>
    <property type="evidence" value="ECO:0007669"/>
    <property type="project" value="UniProtKB-KW"/>
</dbReference>
<dbReference type="Proteomes" id="UP000037136">
    <property type="component" value="Unassembled WGS sequence"/>
</dbReference>
<dbReference type="PROSITE" id="PS51194">
    <property type="entry name" value="HELICASE_CTER"/>
    <property type="match status" value="1"/>
</dbReference>